<protein>
    <submittedName>
        <fullName evidence="1">Uncharacterized protein</fullName>
    </submittedName>
</protein>
<reference evidence="1 2" key="1">
    <citation type="journal article" date="2024" name="G3 (Bethesda)">
        <title>Genome assembly of Hibiscus sabdariffa L. provides insights into metabolisms of medicinal natural products.</title>
        <authorList>
            <person name="Kim T."/>
        </authorList>
    </citation>
    <scope>NUCLEOTIDE SEQUENCE [LARGE SCALE GENOMIC DNA]</scope>
    <source>
        <strain evidence="1">TK-2024</strain>
        <tissue evidence="1">Old leaves</tissue>
    </source>
</reference>
<keyword evidence="2" id="KW-1185">Reference proteome</keyword>
<sequence>MATRKRLGEWYSQRVKAFDVGGSDTNISLSMGREKFIAVSVEHKNWVKRGLWLADQSEVSTVKKSKAGTEGDVSSSSVPTFDNLELVEAGVQLRWEL</sequence>
<name>A0ABR2EUX4_9ROSI</name>
<dbReference type="EMBL" id="JBBPBM010000010">
    <property type="protein sequence ID" value="KAK8565188.1"/>
    <property type="molecule type" value="Genomic_DNA"/>
</dbReference>
<gene>
    <name evidence="1" type="ORF">V6N12_058760</name>
</gene>
<proteinExistence type="predicted"/>
<comment type="caution">
    <text evidence="1">The sequence shown here is derived from an EMBL/GenBank/DDBJ whole genome shotgun (WGS) entry which is preliminary data.</text>
</comment>
<dbReference type="Proteomes" id="UP001472677">
    <property type="component" value="Unassembled WGS sequence"/>
</dbReference>
<organism evidence="1 2">
    <name type="scientific">Hibiscus sabdariffa</name>
    <name type="common">roselle</name>
    <dbReference type="NCBI Taxonomy" id="183260"/>
    <lineage>
        <taxon>Eukaryota</taxon>
        <taxon>Viridiplantae</taxon>
        <taxon>Streptophyta</taxon>
        <taxon>Embryophyta</taxon>
        <taxon>Tracheophyta</taxon>
        <taxon>Spermatophyta</taxon>
        <taxon>Magnoliopsida</taxon>
        <taxon>eudicotyledons</taxon>
        <taxon>Gunneridae</taxon>
        <taxon>Pentapetalae</taxon>
        <taxon>rosids</taxon>
        <taxon>malvids</taxon>
        <taxon>Malvales</taxon>
        <taxon>Malvaceae</taxon>
        <taxon>Malvoideae</taxon>
        <taxon>Hibiscus</taxon>
    </lineage>
</organism>
<evidence type="ECO:0000313" key="2">
    <source>
        <dbReference type="Proteomes" id="UP001472677"/>
    </source>
</evidence>
<accession>A0ABR2EUX4</accession>
<evidence type="ECO:0000313" key="1">
    <source>
        <dbReference type="EMBL" id="KAK8565188.1"/>
    </source>
</evidence>